<dbReference type="PANTHER" id="PTHR43800">
    <property type="entry name" value="PEPTIDYL-LYSINE N-ACETYLTRANSFERASE YJAB"/>
    <property type="match status" value="1"/>
</dbReference>
<reference evidence="4 5" key="1">
    <citation type="submission" date="2024-03" db="EMBL/GenBank/DDBJ databases">
        <title>Aquirufa genome sequencing.</title>
        <authorList>
            <person name="Pitt A."/>
            <person name="Hahn M.W."/>
        </authorList>
    </citation>
    <scope>NUCLEOTIDE SEQUENCE [LARGE SCALE GENOMIC DNA]</scope>
    <source>
        <strain evidence="4 5">PLAD-142S6K</strain>
    </source>
</reference>
<protein>
    <submittedName>
        <fullName evidence="4">GNAT family N-acetyltransferase</fullName>
    </submittedName>
</protein>
<comment type="caution">
    <text evidence="4">The sequence shown here is derived from an EMBL/GenBank/DDBJ whole genome shotgun (WGS) entry which is preliminary data.</text>
</comment>
<dbReference type="Pfam" id="PF13673">
    <property type="entry name" value="Acetyltransf_10"/>
    <property type="match status" value="1"/>
</dbReference>
<evidence type="ECO:0000313" key="5">
    <source>
        <dbReference type="Proteomes" id="UP001598114"/>
    </source>
</evidence>
<keyword evidence="5" id="KW-1185">Reference proteome</keyword>
<name>A0ABW6CXK0_9BACT</name>
<evidence type="ECO:0000256" key="2">
    <source>
        <dbReference type="ARBA" id="ARBA00023315"/>
    </source>
</evidence>
<accession>A0ABW6CXK0</accession>
<evidence type="ECO:0000313" key="4">
    <source>
        <dbReference type="EMBL" id="MFD3275662.1"/>
    </source>
</evidence>
<dbReference type="SUPFAM" id="SSF55729">
    <property type="entry name" value="Acyl-CoA N-acyltransferases (Nat)"/>
    <property type="match status" value="1"/>
</dbReference>
<evidence type="ECO:0000259" key="3">
    <source>
        <dbReference type="PROSITE" id="PS51186"/>
    </source>
</evidence>
<sequence>MQFRKADISDIPVIQQIAEKAWRPTYGHILSEEQTMYMLDLMYSSEVLQKQMDSNIEFYLAVGEHQPLGYFSFEITEPEQMKLHKIYLDPDHKSKGTGSQIIEFVKQYALQAGVKNLELNVNKYNSAVQFYEKLGFTRAKEMVLDIGNGYVMDDFVMQLNLAPTQ</sequence>
<proteinExistence type="predicted"/>
<dbReference type="RefSeq" id="WP_377975801.1">
    <property type="nucleotide sequence ID" value="NZ_JBBKYA010000003.1"/>
</dbReference>
<keyword evidence="1" id="KW-0808">Transferase</keyword>
<dbReference type="Gene3D" id="3.40.630.30">
    <property type="match status" value="1"/>
</dbReference>
<dbReference type="InterPro" id="IPR016181">
    <property type="entry name" value="Acyl_CoA_acyltransferase"/>
</dbReference>
<keyword evidence="2" id="KW-0012">Acyltransferase</keyword>
<dbReference type="EMBL" id="JBBKYA010000003">
    <property type="protein sequence ID" value="MFD3275662.1"/>
    <property type="molecule type" value="Genomic_DNA"/>
</dbReference>
<organism evidence="4 5">
    <name type="scientific">Aquirufa echingensis</name>
    <dbReference type="NCBI Taxonomy" id="3096516"/>
    <lineage>
        <taxon>Bacteria</taxon>
        <taxon>Pseudomonadati</taxon>
        <taxon>Bacteroidota</taxon>
        <taxon>Cytophagia</taxon>
        <taxon>Cytophagales</taxon>
        <taxon>Flectobacillaceae</taxon>
        <taxon>Aquirufa</taxon>
    </lineage>
</organism>
<evidence type="ECO:0000256" key="1">
    <source>
        <dbReference type="ARBA" id="ARBA00022679"/>
    </source>
</evidence>
<dbReference type="InterPro" id="IPR000182">
    <property type="entry name" value="GNAT_dom"/>
</dbReference>
<feature type="domain" description="N-acetyltransferase" evidence="3">
    <location>
        <begin position="1"/>
        <end position="162"/>
    </location>
</feature>
<dbReference type="PROSITE" id="PS51186">
    <property type="entry name" value="GNAT"/>
    <property type="match status" value="1"/>
</dbReference>
<gene>
    <name evidence="4" type="ORF">SKC38_05430</name>
</gene>
<dbReference type="Proteomes" id="UP001598114">
    <property type="component" value="Unassembled WGS sequence"/>
</dbReference>
<dbReference type="PANTHER" id="PTHR43800:SF1">
    <property type="entry name" value="PEPTIDYL-LYSINE N-ACETYLTRANSFERASE YJAB"/>
    <property type="match status" value="1"/>
</dbReference>
<dbReference type="CDD" id="cd04301">
    <property type="entry name" value="NAT_SF"/>
    <property type="match status" value="1"/>
</dbReference>